<dbReference type="OrthoDB" id="9800627at2"/>
<dbReference type="InterPro" id="IPR000644">
    <property type="entry name" value="CBS_dom"/>
</dbReference>
<dbReference type="InterPro" id="IPR046342">
    <property type="entry name" value="CBS_dom_sf"/>
</dbReference>
<evidence type="ECO:0000256" key="3">
    <source>
        <dbReference type="ARBA" id="ARBA00022475"/>
    </source>
</evidence>
<keyword evidence="10 14" id="KW-1133">Transmembrane helix</keyword>
<dbReference type="GO" id="GO:0006508">
    <property type="term" value="P:proteolysis"/>
    <property type="evidence" value="ECO:0007669"/>
    <property type="project" value="UniProtKB-KW"/>
</dbReference>
<keyword evidence="3 14" id="KW-1003">Cell membrane</keyword>
<evidence type="ECO:0000256" key="1">
    <source>
        <dbReference type="ARBA" id="ARBA00004651"/>
    </source>
</evidence>
<dbReference type="InterPro" id="IPR008915">
    <property type="entry name" value="Peptidase_M50"/>
</dbReference>
<evidence type="ECO:0000256" key="9">
    <source>
        <dbReference type="ARBA" id="ARBA00022833"/>
    </source>
</evidence>
<organism evidence="19 20">
    <name type="scientific">Flagellimonas meridianipacifica</name>
    <dbReference type="NCBI Taxonomy" id="1080225"/>
    <lineage>
        <taxon>Bacteria</taxon>
        <taxon>Pseudomonadati</taxon>
        <taxon>Bacteroidota</taxon>
        <taxon>Flavobacteriia</taxon>
        <taxon>Flavobacteriales</taxon>
        <taxon>Flavobacteriaceae</taxon>
        <taxon>Flagellimonas</taxon>
    </lineage>
</organism>
<feature type="transmembrane region" description="Helical" evidence="14">
    <location>
        <begin position="192"/>
        <end position="217"/>
    </location>
</feature>
<keyword evidence="12 17" id="KW-0129">CBS domain</keyword>
<dbReference type="Pfam" id="PF02163">
    <property type="entry name" value="Peptidase_M50"/>
    <property type="match status" value="2"/>
</dbReference>
<dbReference type="CDD" id="cd06164">
    <property type="entry name" value="S2P-M50_SpoIVFB_CBS"/>
    <property type="match status" value="1"/>
</dbReference>
<keyword evidence="13 14" id="KW-0472">Membrane</keyword>
<keyword evidence="5 14" id="KW-0812">Transmembrane</keyword>
<evidence type="ECO:0000256" key="5">
    <source>
        <dbReference type="ARBA" id="ARBA00022692"/>
    </source>
</evidence>
<dbReference type="PANTHER" id="PTHR39188">
    <property type="entry name" value="MEMBRANE-ASSOCIATED ZINC METALLOPROTEASE M50B"/>
    <property type="match status" value="1"/>
</dbReference>
<dbReference type="GO" id="GO:0046872">
    <property type="term" value="F:metal ion binding"/>
    <property type="evidence" value="ECO:0007669"/>
    <property type="project" value="UniProtKB-UniRule"/>
</dbReference>
<feature type="domain" description="CBS" evidence="18">
    <location>
        <begin position="241"/>
        <end position="297"/>
    </location>
</feature>
<gene>
    <name evidence="19" type="ORF">CLV81_0174</name>
</gene>
<evidence type="ECO:0000256" key="13">
    <source>
        <dbReference type="ARBA" id="ARBA00023136"/>
    </source>
</evidence>
<dbReference type="PROSITE" id="PS51371">
    <property type="entry name" value="CBS"/>
    <property type="match status" value="2"/>
</dbReference>
<accession>A0A2T0MF42</accession>
<keyword evidence="9 14" id="KW-0862">Zinc</keyword>
<evidence type="ECO:0000256" key="16">
    <source>
        <dbReference type="PIRSR" id="PIRSR006404-2"/>
    </source>
</evidence>
<feature type="binding site" evidence="16">
    <location>
        <position position="164"/>
    </location>
    <ligand>
        <name>Zn(2+)</name>
        <dbReference type="ChEBI" id="CHEBI:29105"/>
        <note>catalytic</note>
    </ligand>
</feature>
<keyword evidence="7" id="KW-0677">Repeat</keyword>
<evidence type="ECO:0000256" key="8">
    <source>
        <dbReference type="ARBA" id="ARBA00022801"/>
    </source>
</evidence>
<feature type="active site" evidence="15">
    <location>
        <position position="61"/>
    </location>
</feature>
<dbReference type="PIRSF" id="PIRSF006404">
    <property type="entry name" value="UCP006404_Pept_M50_CBS"/>
    <property type="match status" value="1"/>
</dbReference>
<dbReference type="SMART" id="SM00116">
    <property type="entry name" value="CBS"/>
    <property type="match status" value="2"/>
</dbReference>
<evidence type="ECO:0000256" key="14">
    <source>
        <dbReference type="PIRNR" id="PIRNR006404"/>
    </source>
</evidence>
<dbReference type="EMBL" id="PVYX01000001">
    <property type="protein sequence ID" value="PRX56182.1"/>
    <property type="molecule type" value="Genomic_DNA"/>
</dbReference>
<protein>
    <recommendedName>
        <fullName evidence="14">Zinc metalloprotease</fullName>
    </recommendedName>
</protein>
<evidence type="ECO:0000259" key="18">
    <source>
        <dbReference type="PROSITE" id="PS51371"/>
    </source>
</evidence>
<comment type="caution">
    <text evidence="19">The sequence shown here is derived from an EMBL/GenBank/DDBJ whole genome shotgun (WGS) entry which is preliminary data.</text>
</comment>
<name>A0A2T0MF42_9FLAO</name>
<dbReference type="GO" id="GO:0008237">
    <property type="term" value="F:metallopeptidase activity"/>
    <property type="evidence" value="ECO:0007669"/>
    <property type="project" value="UniProtKB-UniRule"/>
</dbReference>
<sequence>MKKWSLFIGSYAGIKVFVHWTFWIIVGWIFMMHFEMGHGWTEGIKGAFFIIVLFACVVLHEFGHALAAKKYNIPTRDITLYPIGGVASLNRMPDKPAQELVVALAGPVVNIVIAGILFVLLYVNDELLPISKIDHMSGEDFWFNIMAANVILAVFNLIPAFPMDGGRVLRALLAFRLDKLKATTIAARVGQFLAIIFVFLGFFSNFWLVFIGLFIYLGAGVEQMHESGKSALVGFTVKDVLIAQYTCLSPTETLGNLVQILQSTQEEVFLVTENNHVHGVLTRKDLIKGLSSYGNGSYVSDLMRKDFVTVDTNMPLQQVYEKLMSNNSQFATVLDDGQLKGIVTLKGINEMIMVTRERKK</sequence>
<keyword evidence="6 14" id="KW-0479">Metal-binding</keyword>
<evidence type="ECO:0000256" key="12">
    <source>
        <dbReference type="ARBA" id="ARBA00023122"/>
    </source>
</evidence>
<keyword evidence="11 14" id="KW-0482">Metalloprotease</keyword>
<proteinExistence type="inferred from homology"/>
<comment type="cofactor">
    <cofactor evidence="14 16">
        <name>Zn(2+)</name>
        <dbReference type="ChEBI" id="CHEBI:29105"/>
    </cofactor>
    <text evidence="14 16">Binds 1 zinc ion per subunit.</text>
</comment>
<evidence type="ECO:0000256" key="6">
    <source>
        <dbReference type="ARBA" id="ARBA00022723"/>
    </source>
</evidence>
<feature type="transmembrane region" description="Helical" evidence="14">
    <location>
        <begin position="100"/>
        <end position="121"/>
    </location>
</feature>
<feature type="binding site" evidence="16">
    <location>
        <position position="64"/>
    </location>
    <ligand>
        <name>Zn(2+)</name>
        <dbReference type="ChEBI" id="CHEBI:29105"/>
        <note>catalytic</note>
    </ligand>
</feature>
<dbReference type="Pfam" id="PF00571">
    <property type="entry name" value="CBS"/>
    <property type="match status" value="2"/>
</dbReference>
<comment type="similarity">
    <text evidence="2 14">Belongs to the peptidase M50B family.</text>
</comment>
<evidence type="ECO:0000313" key="20">
    <source>
        <dbReference type="Proteomes" id="UP000237640"/>
    </source>
</evidence>
<dbReference type="CDD" id="cd02205">
    <property type="entry name" value="CBS_pair_SF"/>
    <property type="match status" value="1"/>
</dbReference>
<reference evidence="19 20" key="1">
    <citation type="submission" date="2018-03" db="EMBL/GenBank/DDBJ databases">
        <title>Genomic Encyclopedia of Archaeal and Bacterial Type Strains, Phase II (KMG-II): from individual species to whole genera.</title>
        <authorList>
            <person name="Goeker M."/>
        </authorList>
    </citation>
    <scope>NUCLEOTIDE SEQUENCE [LARGE SCALE GENOMIC DNA]</scope>
    <source>
        <strain evidence="19 20">DSM 25027</strain>
    </source>
</reference>
<dbReference type="GO" id="GO:0005886">
    <property type="term" value="C:plasma membrane"/>
    <property type="evidence" value="ECO:0007669"/>
    <property type="project" value="UniProtKB-SubCell"/>
</dbReference>
<dbReference type="Proteomes" id="UP000237640">
    <property type="component" value="Unassembled WGS sequence"/>
</dbReference>
<evidence type="ECO:0000256" key="10">
    <source>
        <dbReference type="ARBA" id="ARBA00022989"/>
    </source>
</evidence>
<dbReference type="Gene3D" id="3.10.580.10">
    <property type="entry name" value="CBS-domain"/>
    <property type="match status" value="1"/>
</dbReference>
<evidence type="ECO:0000256" key="15">
    <source>
        <dbReference type="PIRSR" id="PIRSR006404-1"/>
    </source>
</evidence>
<evidence type="ECO:0000256" key="7">
    <source>
        <dbReference type="ARBA" id="ARBA00022737"/>
    </source>
</evidence>
<feature type="binding site" evidence="16">
    <location>
        <position position="60"/>
    </location>
    <ligand>
        <name>Zn(2+)</name>
        <dbReference type="ChEBI" id="CHEBI:29105"/>
        <note>catalytic</note>
    </ligand>
</feature>
<dbReference type="InterPro" id="IPR016483">
    <property type="entry name" value="UCP006404_Pept_M50_CBS"/>
</dbReference>
<evidence type="ECO:0000256" key="4">
    <source>
        <dbReference type="ARBA" id="ARBA00022670"/>
    </source>
</evidence>
<feature type="domain" description="CBS" evidence="18">
    <location>
        <begin position="303"/>
        <end position="360"/>
    </location>
</feature>
<keyword evidence="20" id="KW-1185">Reference proteome</keyword>
<dbReference type="AlphaFoldDB" id="A0A2T0MF42"/>
<evidence type="ECO:0000313" key="19">
    <source>
        <dbReference type="EMBL" id="PRX56182.1"/>
    </source>
</evidence>
<dbReference type="PANTHER" id="PTHR39188:SF3">
    <property type="entry name" value="STAGE IV SPORULATION PROTEIN FB"/>
    <property type="match status" value="1"/>
</dbReference>
<evidence type="ECO:0000256" key="17">
    <source>
        <dbReference type="PROSITE-ProRule" id="PRU00703"/>
    </source>
</evidence>
<feature type="transmembrane region" description="Helical" evidence="14">
    <location>
        <begin position="46"/>
        <end position="67"/>
    </location>
</feature>
<comment type="subcellular location">
    <subcellularLocation>
        <location evidence="1 14">Cell membrane</location>
        <topology evidence="1 14">Multi-pass membrane protein</topology>
    </subcellularLocation>
</comment>
<dbReference type="RefSeq" id="WP_106143179.1">
    <property type="nucleotide sequence ID" value="NZ_PVYX01000001.1"/>
</dbReference>
<feature type="transmembrane region" description="Helical" evidence="14">
    <location>
        <begin position="12"/>
        <end position="34"/>
    </location>
</feature>
<evidence type="ECO:0000256" key="11">
    <source>
        <dbReference type="ARBA" id="ARBA00023049"/>
    </source>
</evidence>
<dbReference type="SUPFAM" id="SSF54631">
    <property type="entry name" value="CBS-domain pair"/>
    <property type="match status" value="1"/>
</dbReference>
<keyword evidence="8 14" id="KW-0378">Hydrolase</keyword>
<keyword evidence="4 14" id="KW-0645">Protease</keyword>
<feature type="transmembrane region" description="Helical" evidence="14">
    <location>
        <begin position="141"/>
        <end position="161"/>
    </location>
</feature>
<evidence type="ECO:0000256" key="2">
    <source>
        <dbReference type="ARBA" id="ARBA00007931"/>
    </source>
</evidence>